<organism evidence="1 2">
    <name type="scientific">Sphingomonas suaedae</name>
    <dbReference type="NCBI Taxonomy" id="2599297"/>
    <lineage>
        <taxon>Bacteria</taxon>
        <taxon>Pseudomonadati</taxon>
        <taxon>Pseudomonadota</taxon>
        <taxon>Alphaproteobacteria</taxon>
        <taxon>Sphingomonadales</taxon>
        <taxon>Sphingomonadaceae</taxon>
        <taxon>Sphingomonas</taxon>
    </lineage>
</organism>
<name>A0A518RDR4_9SPHN</name>
<reference evidence="1 2" key="1">
    <citation type="submission" date="2019-07" db="EMBL/GenBank/DDBJ databases">
        <title>Sphingomonas alkalisoli sp. nov., isolated from rhizosphere soil of Suaedae salsa.</title>
        <authorList>
            <person name="Zhang H."/>
            <person name="Xu L."/>
            <person name="Zhang J.-X."/>
            <person name="Sun J.-Q."/>
        </authorList>
    </citation>
    <scope>NUCLEOTIDE SEQUENCE [LARGE SCALE GENOMIC DNA]</scope>
    <source>
        <strain evidence="1 2">XS-10</strain>
    </source>
</reference>
<dbReference type="AlphaFoldDB" id="A0A518RDR4"/>
<dbReference type="KEGG" id="ssua:FPZ54_05595"/>
<accession>A0A518RDR4</accession>
<dbReference type="Proteomes" id="UP000318055">
    <property type="component" value="Chromosome"/>
</dbReference>
<gene>
    <name evidence="1" type="ORF">FPZ54_05595</name>
</gene>
<keyword evidence="2" id="KW-1185">Reference proteome</keyword>
<evidence type="ECO:0000313" key="1">
    <source>
        <dbReference type="EMBL" id="QDX25544.1"/>
    </source>
</evidence>
<dbReference type="EMBL" id="CP042239">
    <property type="protein sequence ID" value="QDX25544.1"/>
    <property type="molecule type" value="Genomic_DNA"/>
</dbReference>
<evidence type="ECO:0000313" key="2">
    <source>
        <dbReference type="Proteomes" id="UP000318055"/>
    </source>
</evidence>
<sequence length="119" mass="13078">MSSIFPLLALAFLSPGGDDVSACVRTVQPASGTIGTLENRCDYRVVVFMCVTGPPQRERDTYFDCARGQVGSYDLKPQSSARAIFAGARATHMFGCRFPDFLPRDVRYHHGRGLKGTCR</sequence>
<protein>
    <submittedName>
        <fullName evidence="1">Uncharacterized protein</fullName>
    </submittedName>
</protein>
<dbReference type="OrthoDB" id="9947291at2"/>
<proteinExistence type="predicted"/>
<dbReference type="RefSeq" id="WP_145845608.1">
    <property type="nucleotide sequence ID" value="NZ_CP042239.1"/>
</dbReference>